<dbReference type="Proteomes" id="UP000621856">
    <property type="component" value="Unassembled WGS sequence"/>
</dbReference>
<evidence type="ECO:0000313" key="11">
    <source>
        <dbReference type="EMBL" id="GGI01628.1"/>
    </source>
</evidence>
<dbReference type="Pfam" id="PF16363">
    <property type="entry name" value="GDP_Man_Dehyd"/>
    <property type="match status" value="1"/>
</dbReference>
<dbReference type="PANTHER" id="PTHR43725">
    <property type="entry name" value="UDP-GLUCOSE 4-EPIMERASE"/>
    <property type="match status" value="1"/>
</dbReference>
<keyword evidence="7 9" id="KW-0520">NAD</keyword>
<dbReference type="PANTHER" id="PTHR43725:SF47">
    <property type="entry name" value="UDP-GLUCOSE 4-EPIMERASE"/>
    <property type="match status" value="1"/>
</dbReference>
<keyword evidence="9" id="KW-0119">Carbohydrate metabolism</keyword>
<evidence type="ECO:0000313" key="12">
    <source>
        <dbReference type="EMBL" id="NHK29541.1"/>
    </source>
</evidence>
<dbReference type="Proteomes" id="UP000818603">
    <property type="component" value="Unassembled WGS sequence"/>
</dbReference>
<feature type="domain" description="NAD(P)-binding" evidence="10">
    <location>
        <begin position="6"/>
        <end position="330"/>
    </location>
</feature>
<dbReference type="InterPro" id="IPR036291">
    <property type="entry name" value="NAD(P)-bd_dom_sf"/>
</dbReference>
<comment type="catalytic activity">
    <reaction evidence="1 9">
        <text>UDP-alpha-D-glucose = UDP-alpha-D-galactose</text>
        <dbReference type="Rhea" id="RHEA:22168"/>
        <dbReference type="ChEBI" id="CHEBI:58885"/>
        <dbReference type="ChEBI" id="CHEBI:66914"/>
        <dbReference type="EC" id="5.1.3.2"/>
    </reaction>
</comment>
<proteinExistence type="inferred from homology"/>
<evidence type="ECO:0000256" key="2">
    <source>
        <dbReference type="ARBA" id="ARBA00001911"/>
    </source>
</evidence>
<evidence type="ECO:0000256" key="6">
    <source>
        <dbReference type="ARBA" id="ARBA00018569"/>
    </source>
</evidence>
<evidence type="ECO:0000256" key="1">
    <source>
        <dbReference type="ARBA" id="ARBA00000083"/>
    </source>
</evidence>
<keyword evidence="14" id="KW-1185">Reference proteome</keyword>
<reference evidence="11" key="1">
    <citation type="journal article" date="2014" name="Int. J. Syst. Evol. Microbiol.">
        <title>Complete genome sequence of Corynebacterium casei LMG S-19264T (=DSM 44701T), isolated from a smear-ripened cheese.</title>
        <authorList>
            <consortium name="US DOE Joint Genome Institute (JGI-PGF)"/>
            <person name="Walter F."/>
            <person name="Albersmeier A."/>
            <person name="Kalinowski J."/>
            <person name="Ruckert C."/>
        </authorList>
    </citation>
    <scope>NUCLEOTIDE SEQUENCE</scope>
    <source>
        <strain evidence="11">CGMCC 1.14984</strain>
    </source>
</reference>
<dbReference type="InterPro" id="IPR016040">
    <property type="entry name" value="NAD(P)-bd_dom"/>
</dbReference>
<evidence type="ECO:0000256" key="7">
    <source>
        <dbReference type="ARBA" id="ARBA00023027"/>
    </source>
</evidence>
<dbReference type="GO" id="GO:0006012">
    <property type="term" value="P:galactose metabolic process"/>
    <property type="evidence" value="ECO:0007669"/>
    <property type="project" value="UniProtKB-UniPathway"/>
</dbReference>
<dbReference type="NCBIfam" id="NF007956">
    <property type="entry name" value="PRK10675.1"/>
    <property type="match status" value="1"/>
</dbReference>
<name>A0A8J3A6A3_9PROT</name>
<gene>
    <name evidence="12" type="primary">galE</name>
    <name evidence="12" type="ORF">FF098_016660</name>
    <name evidence="11" type="ORF">GCM10011355_32730</name>
</gene>
<organism evidence="11 13">
    <name type="scientific">Aquisalinus luteolus</name>
    <dbReference type="NCBI Taxonomy" id="1566827"/>
    <lineage>
        <taxon>Bacteria</taxon>
        <taxon>Pseudomonadati</taxon>
        <taxon>Pseudomonadota</taxon>
        <taxon>Alphaproteobacteria</taxon>
        <taxon>Parvularculales</taxon>
        <taxon>Parvularculaceae</taxon>
        <taxon>Aquisalinus</taxon>
    </lineage>
</organism>
<accession>A0A8J3A6A3</accession>
<dbReference type="Gene3D" id="3.90.25.10">
    <property type="entry name" value="UDP-galactose 4-epimerase, domain 1"/>
    <property type="match status" value="1"/>
</dbReference>
<comment type="similarity">
    <text evidence="4 9">Belongs to the NAD(P)-dependent epimerase/dehydratase family.</text>
</comment>
<dbReference type="AlphaFoldDB" id="A0A8J3A6A3"/>
<dbReference type="EMBL" id="VCJR02000006">
    <property type="protein sequence ID" value="NHK29541.1"/>
    <property type="molecule type" value="Genomic_DNA"/>
</dbReference>
<sequence length="347" mass="37976">MSNHILLTGGAGYIGSHVALILLQAGYDITIIDNFYNSSPEAVSRVRKLTNREVSLIEADLADKANIDRIIDELKGKSLAGTVHLAGLKAVGESVEKPGFYYEKNLNSTLNLVEILNACDARTVVFSSSATVYGDRNKSPVDESGLTGPTNPYGMTKLFNEQILADQHHADNRWKVINLRYFNPVGAHPSGLIGEDPLGIPNNLFPFIAQVAVGRRDKLNVFGDDYDTRDGTGIRDYIHVMDLAEGHEAALSHALKSDAGFVRNINLGSGQGHSVLEVLKAWSHAVGRDLPYEIVPRRSGDIAEIFADASLARDLLGWQTQRSLKDMCADHWRWQSANPHGYGNETA</sequence>
<keyword evidence="8 9" id="KW-0413">Isomerase</keyword>
<comment type="pathway">
    <text evidence="3 9">Carbohydrate metabolism; galactose metabolism.</text>
</comment>
<protein>
    <recommendedName>
        <fullName evidence="6 9">UDP-glucose 4-epimerase</fullName>
        <ecNumber evidence="5 9">5.1.3.2</ecNumber>
    </recommendedName>
</protein>
<dbReference type="Gene3D" id="3.40.50.720">
    <property type="entry name" value="NAD(P)-binding Rossmann-like Domain"/>
    <property type="match status" value="1"/>
</dbReference>
<dbReference type="NCBIfam" id="TIGR01179">
    <property type="entry name" value="galE"/>
    <property type="match status" value="1"/>
</dbReference>
<dbReference type="EC" id="5.1.3.2" evidence="5 9"/>
<evidence type="ECO:0000256" key="4">
    <source>
        <dbReference type="ARBA" id="ARBA00007637"/>
    </source>
</evidence>
<evidence type="ECO:0000313" key="13">
    <source>
        <dbReference type="Proteomes" id="UP000621856"/>
    </source>
</evidence>
<dbReference type="CDD" id="cd05247">
    <property type="entry name" value="UDP_G4E_1_SDR_e"/>
    <property type="match status" value="1"/>
</dbReference>
<dbReference type="SUPFAM" id="SSF51735">
    <property type="entry name" value="NAD(P)-binding Rossmann-fold domains"/>
    <property type="match status" value="1"/>
</dbReference>
<comment type="cofactor">
    <cofactor evidence="2 9">
        <name>NAD(+)</name>
        <dbReference type="ChEBI" id="CHEBI:57540"/>
    </cofactor>
</comment>
<evidence type="ECO:0000256" key="9">
    <source>
        <dbReference type="RuleBase" id="RU366046"/>
    </source>
</evidence>
<dbReference type="RefSeq" id="WP_155142708.1">
    <property type="nucleotide sequence ID" value="NZ_BMGZ01000004.1"/>
</dbReference>
<reference evidence="11" key="3">
    <citation type="submission" date="2020-09" db="EMBL/GenBank/DDBJ databases">
        <authorList>
            <person name="Sun Q."/>
            <person name="Zhou Y."/>
        </authorList>
    </citation>
    <scope>NUCLEOTIDE SEQUENCE</scope>
    <source>
        <strain evidence="11">CGMCC 1.14984</strain>
    </source>
</reference>
<comment type="subunit">
    <text evidence="9">Homodimer.</text>
</comment>
<evidence type="ECO:0000256" key="3">
    <source>
        <dbReference type="ARBA" id="ARBA00004947"/>
    </source>
</evidence>
<comment type="caution">
    <text evidence="11">The sequence shown here is derived from an EMBL/GenBank/DDBJ whole genome shotgun (WGS) entry which is preliminary data.</text>
</comment>
<dbReference type="GO" id="GO:0005829">
    <property type="term" value="C:cytosol"/>
    <property type="evidence" value="ECO:0007669"/>
    <property type="project" value="TreeGrafter"/>
</dbReference>
<dbReference type="EMBL" id="BMGZ01000004">
    <property type="protein sequence ID" value="GGI01628.1"/>
    <property type="molecule type" value="Genomic_DNA"/>
</dbReference>
<dbReference type="GO" id="GO:0003978">
    <property type="term" value="F:UDP-glucose 4-epimerase activity"/>
    <property type="evidence" value="ECO:0007669"/>
    <property type="project" value="UniProtKB-UniRule"/>
</dbReference>
<dbReference type="UniPathway" id="UPA00214"/>
<reference evidence="12 14" key="2">
    <citation type="submission" date="2020-02" db="EMBL/GenBank/DDBJ databases">
        <title>Genome sequence of Parvularcula flava strain NH6-79.</title>
        <authorList>
            <person name="Abdul Karim M.H."/>
            <person name="Lam M.Q."/>
            <person name="Chen S.J."/>
            <person name="Yahya A."/>
            <person name="Shahir S."/>
            <person name="Shamsir M.S."/>
            <person name="Chong C.S."/>
        </authorList>
    </citation>
    <scope>NUCLEOTIDE SEQUENCE [LARGE SCALE GENOMIC DNA]</scope>
    <source>
        <strain evidence="12 14">NH6-79</strain>
    </source>
</reference>
<evidence type="ECO:0000256" key="8">
    <source>
        <dbReference type="ARBA" id="ARBA00023235"/>
    </source>
</evidence>
<evidence type="ECO:0000313" key="14">
    <source>
        <dbReference type="Proteomes" id="UP000818603"/>
    </source>
</evidence>
<dbReference type="InterPro" id="IPR005886">
    <property type="entry name" value="UDP_G4E"/>
</dbReference>
<evidence type="ECO:0000259" key="10">
    <source>
        <dbReference type="Pfam" id="PF16363"/>
    </source>
</evidence>
<evidence type="ECO:0000256" key="5">
    <source>
        <dbReference type="ARBA" id="ARBA00013189"/>
    </source>
</evidence>